<feature type="domain" description="Transposase IS4-like" evidence="1">
    <location>
        <begin position="112"/>
        <end position="340"/>
    </location>
</feature>
<dbReference type="Proteomes" id="UP001183809">
    <property type="component" value="Unassembled WGS sequence"/>
</dbReference>
<dbReference type="PANTHER" id="PTHR37529">
    <property type="entry name" value="TRANSPOSASE INSG FOR INSERTION SEQUENCE ELEMENT IS4-RELATED"/>
    <property type="match status" value="1"/>
</dbReference>
<keyword evidence="4" id="KW-1185">Reference proteome</keyword>
<sequence length="388" mass="43414">MGLLSRTFTPELVHLAIEETGVREERTKALPSHLVVYFTLTMWLFTHLGYGAVLRELVANFPLRKGELWRPARTGSITKARARIGQAPLRWLFDRVAGVRGTRATPGVFWRELRVMSMDGTCFDVPDSRANAAAYSRPSNGSRPAPYPQVRMVALGECGTRSLAGAVFDSFAVGERTLARRLLPYFAPGMLVTADRGFPSFTLWRDAQTTGAELLWRVSDSFALPVDERLSDGTYLSHLNGRRRGERLTVRVIEYTVTTTHTRADGEEEQTSELFCLITTLLQPETAPALELAELYACRWTSETIYRHIKIEQRGGRTATLRSNSPAMVEQELWAMLCVYQALRELVCDTGREHGLPPDHISFKQVLNAARRSVGTAFSPRTAPAQDP</sequence>
<feature type="domain" description="Transposase IS4 N-terminal" evidence="2">
    <location>
        <begin position="2"/>
        <end position="94"/>
    </location>
</feature>
<dbReference type="SUPFAM" id="SSF53098">
    <property type="entry name" value="Ribonuclease H-like"/>
    <property type="match status" value="1"/>
</dbReference>
<dbReference type="EMBL" id="JAVREY010000210">
    <property type="protein sequence ID" value="MDT0470209.1"/>
    <property type="molecule type" value="Genomic_DNA"/>
</dbReference>
<dbReference type="NCBIfam" id="NF033592">
    <property type="entry name" value="transpos_IS4_1"/>
    <property type="match status" value="1"/>
</dbReference>
<evidence type="ECO:0000259" key="2">
    <source>
        <dbReference type="Pfam" id="PF13006"/>
    </source>
</evidence>
<dbReference type="InterPro" id="IPR002559">
    <property type="entry name" value="Transposase_11"/>
</dbReference>
<evidence type="ECO:0000259" key="1">
    <source>
        <dbReference type="Pfam" id="PF01609"/>
    </source>
</evidence>
<dbReference type="InterPro" id="IPR012337">
    <property type="entry name" value="RNaseH-like_sf"/>
</dbReference>
<dbReference type="Pfam" id="PF13006">
    <property type="entry name" value="Nterm_IS4"/>
    <property type="match status" value="1"/>
</dbReference>
<proteinExistence type="predicted"/>
<accession>A0ABU2UAE2</accession>
<evidence type="ECO:0000313" key="4">
    <source>
        <dbReference type="Proteomes" id="UP001183809"/>
    </source>
</evidence>
<name>A0ABU2UAE2_9ACTN</name>
<dbReference type="InterPro" id="IPR047952">
    <property type="entry name" value="Transpos_IS4"/>
</dbReference>
<dbReference type="InterPro" id="IPR024473">
    <property type="entry name" value="Transposases_IS4_N"/>
</dbReference>
<comment type="caution">
    <text evidence="3">The sequence shown here is derived from an EMBL/GenBank/DDBJ whole genome shotgun (WGS) entry which is preliminary data.</text>
</comment>
<protein>
    <submittedName>
        <fullName evidence="3">IS4 family transposase</fullName>
    </submittedName>
</protein>
<dbReference type="PANTHER" id="PTHR37529:SF1">
    <property type="entry name" value="TRANSPOSASE INSG FOR INSERTION SEQUENCE ELEMENT IS4-RELATED"/>
    <property type="match status" value="1"/>
</dbReference>
<dbReference type="Pfam" id="PF01609">
    <property type="entry name" value="DDE_Tnp_1"/>
    <property type="match status" value="1"/>
</dbReference>
<dbReference type="RefSeq" id="WP_311701645.1">
    <property type="nucleotide sequence ID" value="NZ_JAVREY010000210.1"/>
</dbReference>
<evidence type="ECO:0000313" key="3">
    <source>
        <dbReference type="EMBL" id="MDT0470209.1"/>
    </source>
</evidence>
<organism evidence="3 4">
    <name type="scientific">Streptomyces gibsoniae</name>
    <dbReference type="NCBI Taxonomy" id="3075529"/>
    <lineage>
        <taxon>Bacteria</taxon>
        <taxon>Bacillati</taxon>
        <taxon>Actinomycetota</taxon>
        <taxon>Actinomycetes</taxon>
        <taxon>Kitasatosporales</taxon>
        <taxon>Streptomycetaceae</taxon>
        <taxon>Streptomyces</taxon>
    </lineage>
</organism>
<reference evidence="4" key="1">
    <citation type="submission" date="2023-07" db="EMBL/GenBank/DDBJ databases">
        <title>30 novel species of actinomycetes from the DSMZ collection.</title>
        <authorList>
            <person name="Nouioui I."/>
        </authorList>
    </citation>
    <scope>NUCLEOTIDE SEQUENCE [LARGE SCALE GENOMIC DNA]</scope>
    <source>
        <strain evidence="4">DSM 41699</strain>
    </source>
</reference>
<gene>
    <name evidence="3" type="ORF">RM764_46185</name>
</gene>